<dbReference type="OMA" id="WCIEAVS"/>
<dbReference type="GO" id="GO:0009097">
    <property type="term" value="P:isoleucine biosynthetic process"/>
    <property type="evidence" value="ECO:0007669"/>
    <property type="project" value="TreeGrafter"/>
</dbReference>
<dbReference type="GO" id="GO:0003984">
    <property type="term" value="F:acetolactate synthase activity"/>
    <property type="evidence" value="ECO:0007669"/>
    <property type="project" value="TreeGrafter"/>
</dbReference>
<evidence type="ECO:0000256" key="3">
    <source>
        <dbReference type="ARBA" id="ARBA00023052"/>
    </source>
</evidence>
<evidence type="ECO:0000256" key="2">
    <source>
        <dbReference type="ARBA" id="ARBA00007812"/>
    </source>
</evidence>
<dbReference type="InterPro" id="IPR029035">
    <property type="entry name" value="DHS-like_NAD/FAD-binding_dom"/>
</dbReference>
<dbReference type="GeneID" id="18841249"/>
<feature type="domain" description="Thiamine pyrophosphate enzyme central" evidence="6">
    <location>
        <begin position="217"/>
        <end position="349"/>
    </location>
</feature>
<evidence type="ECO:0000256" key="5">
    <source>
        <dbReference type="RuleBase" id="RU362132"/>
    </source>
</evidence>
<dbReference type="SUPFAM" id="SSF52518">
    <property type="entry name" value="Thiamin diphosphate-binding fold (THDP-binding)"/>
    <property type="match status" value="2"/>
</dbReference>
<dbReference type="GO" id="GO:0050660">
    <property type="term" value="F:flavin adenine dinucleotide binding"/>
    <property type="evidence" value="ECO:0007669"/>
    <property type="project" value="TreeGrafter"/>
</dbReference>
<keyword evidence="4" id="KW-0496">Mitochondrion</keyword>
<dbReference type="RefSeq" id="XP_007369385.1">
    <property type="nucleotide sequence ID" value="XM_007369323.1"/>
</dbReference>
<dbReference type="Pfam" id="PF02776">
    <property type="entry name" value="TPP_enzyme_N"/>
    <property type="match status" value="1"/>
</dbReference>
<organism evidence="9 10">
    <name type="scientific">Dichomitus squalens (strain LYAD-421)</name>
    <name type="common">Western red white-rot fungus</name>
    <dbReference type="NCBI Taxonomy" id="732165"/>
    <lineage>
        <taxon>Eukaryota</taxon>
        <taxon>Fungi</taxon>
        <taxon>Dikarya</taxon>
        <taxon>Basidiomycota</taxon>
        <taxon>Agaricomycotina</taxon>
        <taxon>Agaricomycetes</taxon>
        <taxon>Polyporales</taxon>
        <taxon>Polyporaceae</taxon>
        <taxon>Dichomitus</taxon>
    </lineage>
</organism>
<dbReference type="InterPro" id="IPR011766">
    <property type="entry name" value="TPP_enzyme_TPP-bd"/>
</dbReference>
<evidence type="ECO:0000259" key="7">
    <source>
        <dbReference type="Pfam" id="PF02775"/>
    </source>
</evidence>
<dbReference type="GO" id="GO:0000287">
    <property type="term" value="F:magnesium ion binding"/>
    <property type="evidence" value="ECO:0007669"/>
    <property type="project" value="InterPro"/>
</dbReference>
<dbReference type="Proteomes" id="UP000053319">
    <property type="component" value="Unassembled WGS sequence"/>
</dbReference>
<dbReference type="HOGENOM" id="CLU_013748_4_0_1"/>
<dbReference type="PANTHER" id="PTHR18968">
    <property type="entry name" value="THIAMINE PYROPHOSPHATE ENZYMES"/>
    <property type="match status" value="1"/>
</dbReference>
<feature type="domain" description="Thiamine pyrophosphate enzyme TPP-binding" evidence="7">
    <location>
        <begin position="435"/>
        <end position="595"/>
    </location>
</feature>
<evidence type="ECO:0000256" key="1">
    <source>
        <dbReference type="ARBA" id="ARBA00004173"/>
    </source>
</evidence>
<accession>R7SPM5</accession>
<dbReference type="KEGG" id="dsq:DICSQDRAFT_182925"/>
<dbReference type="OrthoDB" id="2867507at2759"/>
<dbReference type="CDD" id="cd02002">
    <property type="entry name" value="TPP_BFDC"/>
    <property type="match status" value="1"/>
</dbReference>
<dbReference type="AlphaFoldDB" id="R7SPM5"/>
<feature type="domain" description="Thiamine pyrophosphate enzyme N-terminal TPP-binding" evidence="8">
    <location>
        <begin position="8"/>
        <end position="120"/>
    </location>
</feature>
<proteinExistence type="inferred from homology"/>
<evidence type="ECO:0000259" key="8">
    <source>
        <dbReference type="Pfam" id="PF02776"/>
    </source>
</evidence>
<keyword evidence="3 5" id="KW-0786">Thiamine pyrophosphate</keyword>
<evidence type="ECO:0000313" key="10">
    <source>
        <dbReference type="Proteomes" id="UP000053319"/>
    </source>
</evidence>
<comment type="similarity">
    <text evidence="2 5">Belongs to the TPP enzyme family.</text>
</comment>
<dbReference type="PANTHER" id="PTHR18968:SF164">
    <property type="entry name" value="PYRUVATE DECARBOXYLASE"/>
    <property type="match status" value="1"/>
</dbReference>
<dbReference type="GO" id="GO:0009099">
    <property type="term" value="P:L-valine biosynthetic process"/>
    <property type="evidence" value="ECO:0007669"/>
    <property type="project" value="TreeGrafter"/>
</dbReference>
<evidence type="ECO:0000256" key="4">
    <source>
        <dbReference type="ARBA" id="ARBA00023128"/>
    </source>
</evidence>
<dbReference type="GO" id="GO:0005739">
    <property type="term" value="C:mitochondrion"/>
    <property type="evidence" value="ECO:0007669"/>
    <property type="project" value="UniProtKB-SubCell"/>
</dbReference>
<dbReference type="GO" id="GO:0030976">
    <property type="term" value="F:thiamine pyrophosphate binding"/>
    <property type="evidence" value="ECO:0007669"/>
    <property type="project" value="InterPro"/>
</dbReference>
<protein>
    <submittedName>
        <fullName evidence="9">Thiamin diphosphate-binding protein</fullName>
    </submittedName>
</protein>
<comment type="subcellular location">
    <subcellularLocation>
        <location evidence="1">Mitochondrion</location>
    </subcellularLocation>
</comment>
<gene>
    <name evidence="9" type="ORF">DICSQDRAFT_182925</name>
</gene>
<dbReference type="Gene3D" id="3.40.50.970">
    <property type="match status" value="2"/>
</dbReference>
<dbReference type="InterPro" id="IPR029061">
    <property type="entry name" value="THDP-binding"/>
</dbReference>
<sequence length="600" mass="64580">MSPATMYTTASMIFKTLADAGITHAFVNWGNDHPAFLEDLERGRVESGKTPIEIITCPHEMVALSAAQGYAQVTGKPAAVIVHVDVGTQGLGGAVHNVDRGHTPVIIIAGAAPQSSDRRLKGTKNEWPMWYQDVPDQSSIVRQYMRFTAQIQSAKNTRQMVMRALQIATSQPKGPVYLWARRETTEEEVDASIFNEKLDISKWPSVQGGGLPNSALKTIVDALLVAQFPLIITANSGRNPKTVPLLSELSSLLAIGVYTSCPMSVCIPWTHENYIGSAFGGKNDLLDHADLLILLEVDIPWVEAAGNKPRDDARVFIIDSDPLKTNLGWSHVDAELLCKADPETALQQLISALDVPEVKNLVAPKVASRRARLRETRSAWVAAQESAEAVKSVTGEHPDVPFVLATLRNAVATQTPSKGEKVLWVNEAISSYPLCWAYLRPEQPGSMIASGATSIGYGLGASIGAYLGGVVANKDYELIAYVVGDGTFLFGIPASAYWIAKRYDTPFLTVILNNGGWKSPKLSMLGVYPNGLGSVASGNQLTVGFGPDMPDFSQVAVAAGGAWGKRVTKADEVQAALEEAIRVVLQEKRSAVVDVVLEVI</sequence>
<dbReference type="InterPro" id="IPR045229">
    <property type="entry name" value="TPP_enz"/>
</dbReference>
<dbReference type="Pfam" id="PF00205">
    <property type="entry name" value="TPP_enzyme_M"/>
    <property type="match status" value="1"/>
</dbReference>
<reference evidence="9 10" key="1">
    <citation type="journal article" date="2012" name="Science">
        <title>The Paleozoic origin of enzymatic lignin decomposition reconstructed from 31 fungal genomes.</title>
        <authorList>
            <person name="Floudas D."/>
            <person name="Binder M."/>
            <person name="Riley R."/>
            <person name="Barry K."/>
            <person name="Blanchette R.A."/>
            <person name="Henrissat B."/>
            <person name="Martinez A.T."/>
            <person name="Otillar R."/>
            <person name="Spatafora J.W."/>
            <person name="Yadav J.S."/>
            <person name="Aerts A."/>
            <person name="Benoit I."/>
            <person name="Boyd A."/>
            <person name="Carlson A."/>
            <person name="Copeland A."/>
            <person name="Coutinho P.M."/>
            <person name="de Vries R.P."/>
            <person name="Ferreira P."/>
            <person name="Findley K."/>
            <person name="Foster B."/>
            <person name="Gaskell J."/>
            <person name="Glotzer D."/>
            <person name="Gorecki P."/>
            <person name="Heitman J."/>
            <person name="Hesse C."/>
            <person name="Hori C."/>
            <person name="Igarashi K."/>
            <person name="Jurgens J.A."/>
            <person name="Kallen N."/>
            <person name="Kersten P."/>
            <person name="Kohler A."/>
            <person name="Kuees U."/>
            <person name="Kumar T.K.A."/>
            <person name="Kuo A."/>
            <person name="LaButti K."/>
            <person name="Larrondo L.F."/>
            <person name="Lindquist E."/>
            <person name="Ling A."/>
            <person name="Lombard V."/>
            <person name="Lucas S."/>
            <person name="Lundell T."/>
            <person name="Martin R."/>
            <person name="McLaughlin D.J."/>
            <person name="Morgenstern I."/>
            <person name="Morin E."/>
            <person name="Murat C."/>
            <person name="Nagy L.G."/>
            <person name="Nolan M."/>
            <person name="Ohm R.A."/>
            <person name="Patyshakuliyeva A."/>
            <person name="Rokas A."/>
            <person name="Ruiz-Duenas F.J."/>
            <person name="Sabat G."/>
            <person name="Salamov A."/>
            <person name="Samejima M."/>
            <person name="Schmutz J."/>
            <person name="Slot J.C."/>
            <person name="St John F."/>
            <person name="Stenlid J."/>
            <person name="Sun H."/>
            <person name="Sun S."/>
            <person name="Syed K."/>
            <person name="Tsang A."/>
            <person name="Wiebenga A."/>
            <person name="Young D."/>
            <person name="Pisabarro A."/>
            <person name="Eastwood D.C."/>
            <person name="Martin F."/>
            <person name="Cullen D."/>
            <person name="Grigoriev I.V."/>
            <person name="Hibbett D.S."/>
        </authorList>
    </citation>
    <scope>NUCLEOTIDE SEQUENCE [LARGE SCALE GENOMIC DNA]</scope>
    <source>
        <strain evidence="9 10">LYAD-421 SS1</strain>
    </source>
</reference>
<name>R7SPM5_DICSQ</name>
<dbReference type="EMBL" id="JH719443">
    <property type="protein sequence ID" value="EJF57888.1"/>
    <property type="molecule type" value="Genomic_DNA"/>
</dbReference>
<dbReference type="GO" id="GO:0005948">
    <property type="term" value="C:acetolactate synthase complex"/>
    <property type="evidence" value="ECO:0007669"/>
    <property type="project" value="TreeGrafter"/>
</dbReference>
<dbReference type="CDD" id="cd07035">
    <property type="entry name" value="TPP_PYR_POX_like"/>
    <property type="match status" value="1"/>
</dbReference>
<dbReference type="NCBIfam" id="NF006203">
    <property type="entry name" value="PRK08327.1"/>
    <property type="match status" value="1"/>
</dbReference>
<feature type="non-terminal residue" evidence="9">
    <location>
        <position position="600"/>
    </location>
</feature>
<evidence type="ECO:0000259" key="6">
    <source>
        <dbReference type="Pfam" id="PF00205"/>
    </source>
</evidence>
<dbReference type="InterPro" id="IPR012000">
    <property type="entry name" value="Thiamin_PyroP_enz_cen_dom"/>
</dbReference>
<dbReference type="Gene3D" id="3.40.50.1220">
    <property type="entry name" value="TPP-binding domain"/>
    <property type="match status" value="1"/>
</dbReference>
<evidence type="ECO:0000313" key="9">
    <source>
        <dbReference type="EMBL" id="EJF57888.1"/>
    </source>
</evidence>
<dbReference type="InterPro" id="IPR012001">
    <property type="entry name" value="Thiamin_PyroP_enz_TPP-bd_dom"/>
</dbReference>
<dbReference type="Pfam" id="PF02775">
    <property type="entry name" value="TPP_enzyme_C"/>
    <property type="match status" value="1"/>
</dbReference>
<dbReference type="SUPFAM" id="SSF52467">
    <property type="entry name" value="DHS-like NAD/FAD-binding domain"/>
    <property type="match status" value="1"/>
</dbReference>